<dbReference type="EMBL" id="LJCQ01000275">
    <property type="protein sequence ID" value="KPV46256.1"/>
    <property type="molecule type" value="Genomic_DNA"/>
</dbReference>
<dbReference type="RefSeq" id="WP_048101568.1">
    <property type="nucleotide sequence ID" value="NZ_JBBYJF010000021.1"/>
</dbReference>
<evidence type="ECO:0000256" key="3">
    <source>
        <dbReference type="ARBA" id="ARBA00022532"/>
    </source>
</evidence>
<dbReference type="Gene3D" id="1.10.230.10">
    <property type="entry name" value="Cytochrome P450-Terp, domain 2"/>
    <property type="match status" value="1"/>
</dbReference>
<dbReference type="CDD" id="cd06118">
    <property type="entry name" value="citrate_synt_like_1"/>
    <property type="match status" value="1"/>
</dbReference>
<feature type="active site" evidence="7">
    <location>
        <position position="259"/>
    </location>
</feature>
<evidence type="ECO:0000256" key="7">
    <source>
        <dbReference type="PIRSR" id="PIRSR001369-1"/>
    </source>
</evidence>
<dbReference type="Proteomes" id="UP000050515">
    <property type="component" value="Unassembled WGS sequence"/>
</dbReference>
<dbReference type="InterPro" id="IPR016142">
    <property type="entry name" value="Citrate_synth-like_lrg_a-sub"/>
</dbReference>
<dbReference type="GeneID" id="84222408"/>
<evidence type="ECO:0000256" key="2">
    <source>
        <dbReference type="ARBA" id="ARBA00010566"/>
    </source>
</evidence>
<keyword evidence="9" id="KW-0012">Acyltransferase</keyword>
<keyword evidence="3" id="KW-0816">Tricarboxylic acid cycle</keyword>
<dbReference type="AlphaFoldDB" id="A0A0P9D9P4"/>
<dbReference type="Pfam" id="PF00285">
    <property type="entry name" value="Citrate_synt"/>
    <property type="match status" value="1"/>
</dbReference>
<dbReference type="NCBIfam" id="NF010640">
    <property type="entry name" value="PRK14037.1"/>
    <property type="match status" value="1"/>
</dbReference>
<evidence type="ECO:0000313" key="11">
    <source>
        <dbReference type="Proteomes" id="UP000050320"/>
    </source>
</evidence>
<dbReference type="GO" id="GO:0006099">
    <property type="term" value="P:tricarboxylic acid cycle"/>
    <property type="evidence" value="ECO:0007669"/>
    <property type="project" value="UniProtKB-UniPathway"/>
</dbReference>
<dbReference type="InterPro" id="IPR024176">
    <property type="entry name" value="Citrate_synthase_bac-typ"/>
</dbReference>
<evidence type="ECO:0000256" key="1">
    <source>
        <dbReference type="ARBA" id="ARBA00005163"/>
    </source>
</evidence>
<dbReference type="EC" id="2.3.3.16" evidence="6"/>
<dbReference type="PRINTS" id="PR00143">
    <property type="entry name" value="CITRTSNTHASE"/>
</dbReference>
<dbReference type="InterPro" id="IPR036969">
    <property type="entry name" value="Citrate_synthase_sf"/>
</dbReference>
<dbReference type="PIRSF" id="PIRSF001369">
    <property type="entry name" value="Citrate_synth"/>
    <property type="match status" value="1"/>
</dbReference>
<evidence type="ECO:0000313" key="12">
    <source>
        <dbReference type="Proteomes" id="UP000050515"/>
    </source>
</evidence>
<evidence type="ECO:0000256" key="5">
    <source>
        <dbReference type="ARBA" id="ARBA00049288"/>
    </source>
</evidence>
<evidence type="ECO:0000313" key="10">
    <source>
        <dbReference type="EMBL" id="KQB34066.1"/>
    </source>
</evidence>
<dbReference type="NCBIfam" id="NF041157">
    <property type="entry name" value="Cit_synThplmales"/>
    <property type="match status" value="1"/>
</dbReference>
<accession>A0A0P9D9P4</accession>
<comment type="caution">
    <text evidence="9">The sequence shown here is derived from an EMBL/GenBank/DDBJ whole genome shotgun (WGS) entry which is preliminary data.</text>
</comment>
<comment type="pathway">
    <text evidence="1">Carbohydrate metabolism; tricarboxylic acid cycle.</text>
</comment>
<organism evidence="9 12">
    <name type="scientific">Acidiplasma aeolicum</name>
    <dbReference type="NCBI Taxonomy" id="507754"/>
    <lineage>
        <taxon>Archaea</taxon>
        <taxon>Methanobacteriati</taxon>
        <taxon>Thermoplasmatota</taxon>
        <taxon>Thermoplasmata</taxon>
        <taxon>Thermoplasmatales</taxon>
        <taxon>Ferroplasmaceae</taxon>
        <taxon>Acidiplasma</taxon>
    </lineage>
</organism>
<dbReference type="Proteomes" id="UP000050320">
    <property type="component" value="Unassembled WGS sequence"/>
</dbReference>
<evidence type="ECO:0000256" key="8">
    <source>
        <dbReference type="RuleBase" id="RU000441"/>
    </source>
</evidence>
<dbReference type="PANTHER" id="PTHR11739">
    <property type="entry name" value="CITRATE SYNTHASE"/>
    <property type="match status" value="1"/>
</dbReference>
<dbReference type="Gene3D" id="1.10.580.10">
    <property type="entry name" value="Citrate Synthase, domain 1"/>
    <property type="match status" value="1"/>
</dbReference>
<dbReference type="InterPro" id="IPR054926">
    <property type="entry name" value="Cit_synThplmales"/>
</dbReference>
<comment type="similarity">
    <text evidence="2 6 8">Belongs to the citrate synthase family.</text>
</comment>
<dbReference type="PANTHER" id="PTHR11739:SF4">
    <property type="entry name" value="CITRATE SYNTHASE, PEROXISOMAL"/>
    <property type="match status" value="1"/>
</dbReference>
<dbReference type="UniPathway" id="UPA00223"/>
<evidence type="ECO:0000313" key="9">
    <source>
        <dbReference type="EMBL" id="KPV46256.1"/>
    </source>
</evidence>
<dbReference type="InterPro" id="IPR002020">
    <property type="entry name" value="Citrate_synthase"/>
</dbReference>
<name>A0A0P9D9P4_9ARCH</name>
<feature type="active site" evidence="7">
    <location>
        <position position="313"/>
    </location>
</feature>
<gene>
    <name evidence="10" type="ORF">AOG54_05760</name>
    <name evidence="9" type="ORF">SE19_06260</name>
</gene>
<dbReference type="SUPFAM" id="SSF48256">
    <property type="entry name" value="Citrate synthase"/>
    <property type="match status" value="1"/>
</dbReference>
<dbReference type="NCBIfam" id="TIGR01800">
    <property type="entry name" value="cit_synth_II"/>
    <property type="match status" value="1"/>
</dbReference>
<dbReference type="InterPro" id="IPR019810">
    <property type="entry name" value="Citrate_synthase_AS"/>
</dbReference>
<comment type="catalytic activity">
    <reaction evidence="5 6">
        <text>oxaloacetate + acetyl-CoA + H2O = citrate + CoA + H(+)</text>
        <dbReference type="Rhea" id="RHEA:16845"/>
        <dbReference type="ChEBI" id="CHEBI:15377"/>
        <dbReference type="ChEBI" id="CHEBI:15378"/>
        <dbReference type="ChEBI" id="CHEBI:16452"/>
        <dbReference type="ChEBI" id="CHEBI:16947"/>
        <dbReference type="ChEBI" id="CHEBI:57287"/>
        <dbReference type="ChEBI" id="CHEBI:57288"/>
        <dbReference type="EC" id="2.3.3.16"/>
    </reaction>
</comment>
<sequence length="377" mass="42428">MSEAISPGLENVNIKYTELTYIDGINGIMRYRGYDVNELAARSSFEEVSYLMLFGKLPNYDQLNEFKNHVLSNMVLPDYVLSTMKSLPKKSDALAIMQTAFSALSSNENNYQWNKENDKKTSMAILGQALSIVANTYRIKEGLDTVTPEAHGSYAESFLNACFGESDKEKVRAMDAALILYMDHEIPASTTAALVTASTLSDMYSSITSAITALRGPLHGGAAESAFKQFLEIKTPDNVDSWFQKNIIEPRKRLVGFGHRVYRTFDPRLKTFKEYARSLARTQEQKNLLEIATKLENLGVKNFGGKGIYTNTDFYSGLVFNELGFPLYMFTSLFGLSRISGILAHIIEYVETQERLIRPRAIYNGPGSMEYIEIEKR</sequence>
<protein>
    <recommendedName>
        <fullName evidence="6 8">Citrate synthase</fullName>
        <ecNumber evidence="6">2.3.3.16</ecNumber>
    </recommendedName>
</protein>
<keyword evidence="11" id="KW-1185">Reference proteome</keyword>
<dbReference type="EMBL" id="LKBG01000258">
    <property type="protein sequence ID" value="KQB34066.1"/>
    <property type="molecule type" value="Genomic_DNA"/>
</dbReference>
<dbReference type="GO" id="GO:0036440">
    <property type="term" value="F:citrate synthase activity"/>
    <property type="evidence" value="ECO:0007669"/>
    <property type="project" value="UniProtKB-EC"/>
</dbReference>
<dbReference type="GO" id="GO:0005737">
    <property type="term" value="C:cytoplasm"/>
    <property type="evidence" value="ECO:0007669"/>
    <property type="project" value="InterPro"/>
</dbReference>
<dbReference type="InterPro" id="IPR016143">
    <property type="entry name" value="Citrate_synth-like_sm_a-sub"/>
</dbReference>
<reference evidence="9 12" key="1">
    <citation type="submission" date="2015-09" db="EMBL/GenBank/DDBJ databases">
        <title>Draft genome sequence of Acidiplasma aeolicum DSM 18409.</title>
        <authorList>
            <person name="Hemp J."/>
        </authorList>
    </citation>
    <scope>NUCLEOTIDE SEQUENCE [LARGE SCALE GENOMIC DNA]</scope>
    <source>
        <strain evidence="9 12">V</strain>
    </source>
</reference>
<proteinExistence type="inferred from homology"/>
<keyword evidence="4 6" id="KW-0808">Transferase</keyword>
<evidence type="ECO:0000256" key="6">
    <source>
        <dbReference type="PIRNR" id="PIRNR001369"/>
    </source>
</evidence>
<dbReference type="InterPro" id="IPR011278">
    <property type="entry name" value="2-MeCitrate/Citrate_synth_II"/>
</dbReference>
<reference evidence="10 11" key="2">
    <citation type="submission" date="2015-09" db="EMBL/GenBank/DDBJ databases">
        <title>Heavy metals and arsenic resistance mechanisms in polyextremophilic archaea of the family Ferroplasmaceae.</title>
        <authorList>
            <person name="Bulaev A.G."/>
            <person name="Kanygina A.V."/>
        </authorList>
    </citation>
    <scope>NUCLEOTIDE SEQUENCE [LARGE SCALE GENOMIC DNA]</scope>
    <source>
        <strain evidence="10 11">VT</strain>
    </source>
</reference>
<dbReference type="PATRIC" id="fig|507754.4.peg.14"/>
<dbReference type="OrthoDB" id="21302at2157"/>
<dbReference type="GO" id="GO:0005975">
    <property type="term" value="P:carbohydrate metabolic process"/>
    <property type="evidence" value="ECO:0007669"/>
    <property type="project" value="TreeGrafter"/>
</dbReference>
<dbReference type="PROSITE" id="PS00480">
    <property type="entry name" value="CITRATE_SYNTHASE"/>
    <property type="match status" value="1"/>
</dbReference>
<evidence type="ECO:0000256" key="4">
    <source>
        <dbReference type="ARBA" id="ARBA00022679"/>
    </source>
</evidence>